<dbReference type="OrthoDB" id="9814220at2"/>
<dbReference type="Proteomes" id="UP000218263">
    <property type="component" value="Chromosome"/>
</dbReference>
<dbReference type="SMART" id="SM00028">
    <property type="entry name" value="TPR"/>
    <property type="match status" value="9"/>
</dbReference>
<dbReference type="Gene3D" id="1.25.40.10">
    <property type="entry name" value="Tetratricopeptide repeat domain"/>
    <property type="match status" value="4"/>
</dbReference>
<evidence type="ECO:0000313" key="2">
    <source>
        <dbReference type="Proteomes" id="UP000218263"/>
    </source>
</evidence>
<protein>
    <submittedName>
        <fullName evidence="1">Invasion protein regulator</fullName>
    </submittedName>
</protein>
<dbReference type="RefSeq" id="WP_096354764.1">
    <property type="nucleotide sequence ID" value="NZ_AP017313.1"/>
</dbReference>
<keyword evidence="2" id="KW-1185">Reference proteome</keyword>
<sequence length="591" mass="67098">MNDRENKSAKNSGIFARVLPAVFITVVALFLLQTKGAAQTIKGDNQGKVLTYADSVMVKDLFFKALREKTVENMVTAAELFQRVIQIDAANDAAMYELANLKKLKNDYSGAQGLLEKAVTINRDNTWYWTSLADCYEKTNNIDKLENVFDELIRLNPEKTDSYFDKANVYFHQQKYDEALQLYDKIELLSGPTDDLLADRQKIYLKQGKVDLAAKQLEKMISANPSEIKYYLFLSELYNANNFADKALKVLQNAEKINPGSGLVHLAMADIYRDKKDYEASYNQLTLAFAIPDVDIEQKIKIVMGYLPKFPDPDAKASALELSRILTLAHPDDSRAFAIYGDILLQNGKGKEARSAYQKSISLNNQVYEVQEQLVRIELADDDLDGAVKDGENSLSFFPNQAWMNYLVGLAWLQKKDFNKAISYIKNATSLEMQDKELLTQCYSSLGDCYHGVKDFKKSDLSYDKALEYNADNVFTLNNYAYYLSLRGEQLDKAAAMSKHSNDLQPNNASFEDTYAWILFKQKDYTGAKLWMEKALADDKNHSAVKSEHYGDIMFYLGNVDAAVENWKKAKANGDNSPVLDQKINERKYIE</sequence>
<gene>
    <name evidence="1" type="ORF">MgSA37_04338</name>
</gene>
<evidence type="ECO:0000313" key="1">
    <source>
        <dbReference type="EMBL" id="BAU56141.1"/>
    </source>
</evidence>
<dbReference type="KEGG" id="mgot:MgSA37_04338"/>
<dbReference type="Pfam" id="PF13181">
    <property type="entry name" value="TPR_8"/>
    <property type="match status" value="1"/>
</dbReference>
<dbReference type="AlphaFoldDB" id="A0A110B427"/>
<dbReference type="InterPro" id="IPR011990">
    <property type="entry name" value="TPR-like_helical_dom_sf"/>
</dbReference>
<dbReference type="PANTHER" id="PTHR44943">
    <property type="entry name" value="CELLULOSE SYNTHASE OPERON PROTEIN C"/>
    <property type="match status" value="1"/>
</dbReference>
<dbReference type="InterPro" id="IPR019734">
    <property type="entry name" value="TPR_rpt"/>
</dbReference>
<dbReference type="PROSITE" id="PS50005">
    <property type="entry name" value="TPR"/>
    <property type="match status" value="2"/>
</dbReference>
<dbReference type="Pfam" id="PF13432">
    <property type="entry name" value="TPR_16"/>
    <property type="match status" value="3"/>
</dbReference>
<name>A0A110B427_9SPHI</name>
<organism evidence="1 2">
    <name type="scientific">Mucilaginibacter gotjawali</name>
    <dbReference type="NCBI Taxonomy" id="1550579"/>
    <lineage>
        <taxon>Bacteria</taxon>
        <taxon>Pseudomonadati</taxon>
        <taxon>Bacteroidota</taxon>
        <taxon>Sphingobacteriia</taxon>
        <taxon>Sphingobacteriales</taxon>
        <taxon>Sphingobacteriaceae</taxon>
        <taxon>Mucilaginibacter</taxon>
    </lineage>
</organism>
<dbReference type="InterPro" id="IPR051685">
    <property type="entry name" value="Ycf3/AcsC/BcsC/TPR_MFPF"/>
</dbReference>
<reference evidence="1 2" key="1">
    <citation type="submission" date="2015-12" db="EMBL/GenBank/DDBJ databases">
        <title>Genome sequence of Mucilaginibacter gotjawali.</title>
        <authorList>
            <person name="Lee J.S."/>
            <person name="Lee K.C."/>
            <person name="Kim K.K."/>
            <person name="Lee B.W."/>
        </authorList>
    </citation>
    <scope>NUCLEOTIDE SEQUENCE [LARGE SCALE GENOMIC DNA]</scope>
    <source>
        <strain evidence="1 2">SA3-7</strain>
    </source>
</reference>
<dbReference type="SUPFAM" id="SSF48452">
    <property type="entry name" value="TPR-like"/>
    <property type="match status" value="4"/>
</dbReference>
<dbReference type="EMBL" id="AP017313">
    <property type="protein sequence ID" value="BAU56141.1"/>
    <property type="molecule type" value="Genomic_DNA"/>
</dbReference>
<proteinExistence type="predicted"/>
<accession>A0A110B427</accession>
<dbReference type="PANTHER" id="PTHR44943:SF4">
    <property type="entry name" value="TPR REPEAT-CONTAINING PROTEIN MJ0798"/>
    <property type="match status" value="1"/>
</dbReference>